<feature type="non-terminal residue" evidence="2">
    <location>
        <position position="1"/>
    </location>
</feature>
<evidence type="ECO:0000256" key="1">
    <source>
        <dbReference type="SAM" id="Phobius"/>
    </source>
</evidence>
<evidence type="ECO:0000313" key="2">
    <source>
        <dbReference type="EMBL" id="KXN67092.1"/>
    </source>
</evidence>
<keyword evidence="1" id="KW-0812">Transmembrane</keyword>
<keyword evidence="3" id="KW-1185">Reference proteome</keyword>
<proteinExistence type="predicted"/>
<keyword evidence="1" id="KW-0472">Membrane</keyword>
<reference evidence="2 3" key="1">
    <citation type="journal article" date="2015" name="Genome Biol. Evol.">
        <title>Phylogenomic analyses indicate that early fungi evolved digesting cell walls of algal ancestors of land plants.</title>
        <authorList>
            <person name="Chang Y."/>
            <person name="Wang S."/>
            <person name="Sekimoto S."/>
            <person name="Aerts A.L."/>
            <person name="Choi C."/>
            <person name="Clum A."/>
            <person name="LaButti K.M."/>
            <person name="Lindquist E.A."/>
            <person name="Yee Ngan C."/>
            <person name="Ohm R.A."/>
            <person name="Salamov A.A."/>
            <person name="Grigoriev I.V."/>
            <person name="Spatafora J.W."/>
            <person name="Berbee M.L."/>
        </authorList>
    </citation>
    <scope>NUCLEOTIDE SEQUENCE [LARGE SCALE GENOMIC DNA]</scope>
    <source>
        <strain evidence="2 3">NRRL 28638</strain>
    </source>
</reference>
<accession>A0A137NWE3</accession>
<name>A0A137NWE3_CONC2</name>
<protein>
    <submittedName>
        <fullName evidence="2">Uncharacterized protein</fullName>
    </submittedName>
</protein>
<dbReference type="AlphaFoldDB" id="A0A137NWE3"/>
<keyword evidence="1" id="KW-1133">Transmembrane helix</keyword>
<sequence>NSTIYRSLSIIFFSILTTGVYVIIIVISWFNPSVVNPVTDMIQSILVESQMIINTLVLINMRPELWKGMKELYGINY</sequence>
<gene>
    <name evidence="2" type="ORF">CONCODRAFT_10912</name>
</gene>
<dbReference type="Proteomes" id="UP000070444">
    <property type="component" value="Unassembled WGS sequence"/>
</dbReference>
<feature type="transmembrane region" description="Helical" evidence="1">
    <location>
        <begin position="7"/>
        <end position="30"/>
    </location>
</feature>
<evidence type="ECO:0000313" key="3">
    <source>
        <dbReference type="Proteomes" id="UP000070444"/>
    </source>
</evidence>
<dbReference type="EMBL" id="KQ964661">
    <property type="protein sequence ID" value="KXN67092.1"/>
    <property type="molecule type" value="Genomic_DNA"/>
</dbReference>
<organism evidence="2 3">
    <name type="scientific">Conidiobolus coronatus (strain ATCC 28846 / CBS 209.66 / NRRL 28638)</name>
    <name type="common">Delacroixia coronata</name>
    <dbReference type="NCBI Taxonomy" id="796925"/>
    <lineage>
        <taxon>Eukaryota</taxon>
        <taxon>Fungi</taxon>
        <taxon>Fungi incertae sedis</taxon>
        <taxon>Zoopagomycota</taxon>
        <taxon>Entomophthoromycotina</taxon>
        <taxon>Entomophthoromycetes</taxon>
        <taxon>Entomophthorales</taxon>
        <taxon>Ancylistaceae</taxon>
        <taxon>Conidiobolus</taxon>
    </lineage>
</organism>